<reference evidence="6" key="2">
    <citation type="submission" date="2020-09" db="EMBL/GenBank/DDBJ databases">
        <authorList>
            <person name="Sun Q."/>
            <person name="Ohkuma M."/>
        </authorList>
    </citation>
    <scope>NUCLEOTIDE SEQUENCE</scope>
    <source>
        <strain evidence="6">JCM 18487</strain>
    </source>
</reference>
<dbReference type="PROSITE" id="PS50932">
    <property type="entry name" value="HTH_LACI_2"/>
    <property type="match status" value="1"/>
</dbReference>
<dbReference type="GO" id="GO:0000976">
    <property type="term" value="F:transcription cis-regulatory region binding"/>
    <property type="evidence" value="ECO:0007669"/>
    <property type="project" value="TreeGrafter"/>
</dbReference>
<dbReference type="GO" id="GO:0003700">
    <property type="term" value="F:DNA-binding transcription factor activity"/>
    <property type="evidence" value="ECO:0007669"/>
    <property type="project" value="TreeGrafter"/>
</dbReference>
<gene>
    <name evidence="6" type="ORF">GCM10010885_11180</name>
</gene>
<evidence type="ECO:0000256" key="1">
    <source>
        <dbReference type="ARBA" id="ARBA00023015"/>
    </source>
</evidence>
<evidence type="ECO:0000259" key="5">
    <source>
        <dbReference type="PROSITE" id="PS50943"/>
    </source>
</evidence>
<dbReference type="PANTHER" id="PTHR30146">
    <property type="entry name" value="LACI-RELATED TRANSCRIPTIONAL REPRESSOR"/>
    <property type="match status" value="1"/>
</dbReference>
<dbReference type="Proteomes" id="UP000637695">
    <property type="component" value="Unassembled WGS sequence"/>
</dbReference>
<dbReference type="PANTHER" id="PTHR30146:SF109">
    <property type="entry name" value="HTH-TYPE TRANSCRIPTIONAL REGULATOR GALS"/>
    <property type="match status" value="1"/>
</dbReference>
<dbReference type="CDD" id="cd06267">
    <property type="entry name" value="PBP1_LacI_sugar_binding-like"/>
    <property type="match status" value="1"/>
</dbReference>
<keyword evidence="2" id="KW-0238">DNA-binding</keyword>
<dbReference type="InterPro" id="IPR001387">
    <property type="entry name" value="Cro/C1-type_HTH"/>
</dbReference>
<keyword evidence="7" id="KW-1185">Reference proteome</keyword>
<evidence type="ECO:0000313" key="6">
    <source>
        <dbReference type="EMBL" id="GGJ03680.1"/>
    </source>
</evidence>
<sequence length="345" mass="38488">MPSRLDVARLAGVSPSTVSRVLNNSGYVSEDVRKRVMQAIEELNYIPNRVAQSLRKQRSRQIACIAPSIGNLFYHEILAGIQETAEARDYTFSLYSSSSDKRTYLRVIHEGFYDGVILLSPFDVERVMKLEDIAAHIPLCLYCDRKRSPGIPHVYVDLRQAMRRTVAHLADMGHRNILFLGYEFISPDENPRYQGYVDALTEKGWPVQPELCRFIPDFQDTASVGYQVVKESLALGLRFTAVAASNDLLAIGAIRALLESGRRVPEDVSVTGVDDIEIAHLIKPSLTTVRIPKREIGNTLMHMLLEQIDRELSAGRMVEFPTELIIRESVRAVASSPAGGSADSS</sequence>
<dbReference type="InterPro" id="IPR046335">
    <property type="entry name" value="LacI/GalR-like_sensor"/>
</dbReference>
<accession>A0A917NK31</accession>
<name>A0A917NK31_9BACL</name>
<keyword evidence="3" id="KW-0804">Transcription</keyword>
<evidence type="ECO:0000256" key="2">
    <source>
        <dbReference type="ARBA" id="ARBA00023125"/>
    </source>
</evidence>
<comment type="caution">
    <text evidence="6">The sequence shown here is derived from an EMBL/GenBank/DDBJ whole genome shotgun (WGS) entry which is preliminary data.</text>
</comment>
<dbReference type="SMART" id="SM00354">
    <property type="entry name" value="HTH_LACI"/>
    <property type="match status" value="1"/>
</dbReference>
<organism evidence="6 7">
    <name type="scientific">Alicyclobacillus cellulosilyticus</name>
    <dbReference type="NCBI Taxonomy" id="1003997"/>
    <lineage>
        <taxon>Bacteria</taxon>
        <taxon>Bacillati</taxon>
        <taxon>Bacillota</taxon>
        <taxon>Bacilli</taxon>
        <taxon>Bacillales</taxon>
        <taxon>Alicyclobacillaceae</taxon>
        <taxon>Alicyclobacillus</taxon>
    </lineage>
</organism>
<evidence type="ECO:0000313" key="7">
    <source>
        <dbReference type="Proteomes" id="UP000637695"/>
    </source>
</evidence>
<dbReference type="Pfam" id="PF00356">
    <property type="entry name" value="LacI"/>
    <property type="match status" value="1"/>
</dbReference>
<dbReference type="SUPFAM" id="SSF53822">
    <property type="entry name" value="Periplasmic binding protein-like I"/>
    <property type="match status" value="1"/>
</dbReference>
<dbReference type="InterPro" id="IPR028082">
    <property type="entry name" value="Peripla_BP_I"/>
</dbReference>
<evidence type="ECO:0000256" key="3">
    <source>
        <dbReference type="ARBA" id="ARBA00023163"/>
    </source>
</evidence>
<dbReference type="CDD" id="cd01392">
    <property type="entry name" value="HTH_LacI"/>
    <property type="match status" value="1"/>
</dbReference>
<feature type="domain" description="HTH cro/C1-type" evidence="5">
    <location>
        <begin position="6"/>
        <end position="46"/>
    </location>
</feature>
<dbReference type="AlphaFoldDB" id="A0A917NK31"/>
<evidence type="ECO:0000259" key="4">
    <source>
        <dbReference type="PROSITE" id="PS50932"/>
    </source>
</evidence>
<dbReference type="InterPro" id="IPR000843">
    <property type="entry name" value="HTH_LacI"/>
</dbReference>
<feature type="domain" description="HTH lacI-type" evidence="4">
    <location>
        <begin position="2"/>
        <end position="56"/>
    </location>
</feature>
<proteinExistence type="predicted"/>
<dbReference type="RefSeq" id="WP_188881663.1">
    <property type="nucleotide sequence ID" value="NZ_BMOY01000013.1"/>
</dbReference>
<dbReference type="InterPro" id="IPR010982">
    <property type="entry name" value="Lambda_DNA-bd_dom_sf"/>
</dbReference>
<keyword evidence="1" id="KW-0805">Transcription regulation</keyword>
<dbReference type="Gene3D" id="1.10.260.40">
    <property type="entry name" value="lambda repressor-like DNA-binding domains"/>
    <property type="match status" value="1"/>
</dbReference>
<dbReference type="Gene3D" id="3.40.50.2300">
    <property type="match status" value="2"/>
</dbReference>
<reference evidence="6" key="1">
    <citation type="journal article" date="2014" name="Int. J. Syst. Evol. Microbiol.">
        <title>Complete genome sequence of Corynebacterium casei LMG S-19264T (=DSM 44701T), isolated from a smear-ripened cheese.</title>
        <authorList>
            <consortium name="US DOE Joint Genome Institute (JGI-PGF)"/>
            <person name="Walter F."/>
            <person name="Albersmeier A."/>
            <person name="Kalinowski J."/>
            <person name="Ruckert C."/>
        </authorList>
    </citation>
    <scope>NUCLEOTIDE SEQUENCE</scope>
    <source>
        <strain evidence="6">JCM 18487</strain>
    </source>
</reference>
<dbReference type="SUPFAM" id="SSF47413">
    <property type="entry name" value="lambda repressor-like DNA-binding domains"/>
    <property type="match status" value="1"/>
</dbReference>
<dbReference type="PROSITE" id="PS50943">
    <property type="entry name" value="HTH_CROC1"/>
    <property type="match status" value="1"/>
</dbReference>
<dbReference type="EMBL" id="BMOY01000013">
    <property type="protein sequence ID" value="GGJ03680.1"/>
    <property type="molecule type" value="Genomic_DNA"/>
</dbReference>
<protein>
    <submittedName>
        <fullName evidence="6">LacI family transcriptional regulator</fullName>
    </submittedName>
</protein>
<dbReference type="Pfam" id="PF13377">
    <property type="entry name" value="Peripla_BP_3"/>
    <property type="match status" value="1"/>
</dbReference>